<evidence type="ECO:0000313" key="3">
    <source>
        <dbReference type="EMBL" id="KAL3791063.1"/>
    </source>
</evidence>
<dbReference type="InterPro" id="IPR051543">
    <property type="entry name" value="Serine_Peptidase_S9A"/>
</dbReference>
<keyword evidence="4" id="KW-1185">Reference proteome</keyword>
<organism evidence="3 4">
    <name type="scientific">Cyclotella atomus</name>
    <dbReference type="NCBI Taxonomy" id="382360"/>
    <lineage>
        <taxon>Eukaryota</taxon>
        <taxon>Sar</taxon>
        <taxon>Stramenopiles</taxon>
        <taxon>Ochrophyta</taxon>
        <taxon>Bacillariophyta</taxon>
        <taxon>Coscinodiscophyceae</taxon>
        <taxon>Thalassiosirophycidae</taxon>
        <taxon>Stephanodiscales</taxon>
        <taxon>Stephanodiscaceae</taxon>
        <taxon>Cyclotella</taxon>
    </lineage>
</organism>
<name>A0ABD3PSH7_9STRA</name>
<dbReference type="SUPFAM" id="SSF50993">
    <property type="entry name" value="Peptidase/esterase 'gauge' domain"/>
    <property type="match status" value="1"/>
</dbReference>
<comment type="caution">
    <text evidence="3">The sequence shown here is derived from an EMBL/GenBank/DDBJ whole genome shotgun (WGS) entry which is preliminary data.</text>
</comment>
<dbReference type="Gene3D" id="2.130.10.120">
    <property type="entry name" value="Prolyl oligopeptidase, N-terminal domain"/>
    <property type="match status" value="1"/>
</dbReference>
<proteinExistence type="inferred from homology"/>
<protein>
    <recommendedName>
        <fullName evidence="2">Peptidase S9A N-terminal domain-containing protein</fullName>
    </recommendedName>
</protein>
<evidence type="ECO:0000259" key="2">
    <source>
        <dbReference type="Pfam" id="PF02897"/>
    </source>
</evidence>
<evidence type="ECO:0000313" key="4">
    <source>
        <dbReference type="Proteomes" id="UP001530400"/>
    </source>
</evidence>
<dbReference type="InterPro" id="IPR029058">
    <property type="entry name" value="AB_hydrolase_fold"/>
</dbReference>
<dbReference type="PANTHER" id="PTHR11757">
    <property type="entry name" value="PROTEASE FAMILY S9A OLIGOPEPTIDASE"/>
    <property type="match status" value="1"/>
</dbReference>
<accession>A0ABD3PSH7</accession>
<dbReference type="PANTHER" id="PTHR11757:SF19">
    <property type="entry name" value="PROLYL ENDOPEPTIDASE-LIKE"/>
    <property type="match status" value="1"/>
</dbReference>
<dbReference type="InterPro" id="IPR023302">
    <property type="entry name" value="Pept_S9A_N"/>
</dbReference>
<dbReference type="EMBL" id="JALLPJ020000473">
    <property type="protein sequence ID" value="KAL3791063.1"/>
    <property type="molecule type" value="Genomic_DNA"/>
</dbReference>
<dbReference type="Pfam" id="PF02897">
    <property type="entry name" value="Peptidase_S9_N"/>
    <property type="match status" value="1"/>
</dbReference>
<dbReference type="Gene3D" id="3.40.50.1820">
    <property type="entry name" value="alpha/beta hydrolase"/>
    <property type="match status" value="1"/>
</dbReference>
<feature type="domain" description="Peptidase S9A N-terminal" evidence="2">
    <location>
        <begin position="48"/>
        <end position="293"/>
    </location>
</feature>
<evidence type="ECO:0000256" key="1">
    <source>
        <dbReference type="ARBA" id="ARBA00005228"/>
    </source>
</evidence>
<dbReference type="Proteomes" id="UP001530400">
    <property type="component" value="Unassembled WGS sequence"/>
</dbReference>
<comment type="similarity">
    <text evidence="1">Belongs to the peptidase S9A family.</text>
</comment>
<sequence>MEDVGAPNDNEPQPPVAFRNETSSILAGVIDDNTTIRQSPSSPYPLFNPPRAVPDPFGWMRDDSRSNATVLAHLKAENEYCRQMTEHLAALREELYQEFLSFICETDYTFPVAMGAYWYYERLEQGLSYPRHCRAPKNDVYPPEINADWNESMPLLPGEENQEYVAYSVDETGDEMCHFYVRHIASGNEWVLHDNEDELKGSVAVEWDEVNAGIFYVTLDATQRPHQVYYRRLFESDGRYIESERQSDELLFEEKNGLFNIHIAKTMDRKYLLISSTSAESSEVHFIDFHLQSNDSPCASDLRCNSLNLSLKVCPVGTELDPDDGWKDLTLCTTGIAVFDGGDQRSLDNVIVFDGPPITSNDRSGPFVYAVVRGREDGLPRVWILDLIDDWSR</sequence>
<reference evidence="3 4" key="1">
    <citation type="submission" date="2024-10" db="EMBL/GenBank/DDBJ databases">
        <title>Updated reference genomes for cyclostephanoid diatoms.</title>
        <authorList>
            <person name="Roberts W.R."/>
            <person name="Alverson A.J."/>
        </authorList>
    </citation>
    <scope>NUCLEOTIDE SEQUENCE [LARGE SCALE GENOMIC DNA]</scope>
    <source>
        <strain evidence="3 4">AJA010-31</strain>
    </source>
</reference>
<dbReference type="AlphaFoldDB" id="A0ABD3PSH7"/>
<gene>
    <name evidence="3" type="ORF">ACHAWO_013016</name>
</gene>